<evidence type="ECO:0000313" key="2">
    <source>
        <dbReference type="Proteomes" id="UP000295550"/>
    </source>
</evidence>
<comment type="caution">
    <text evidence="1">The sequence shown here is derived from an EMBL/GenBank/DDBJ whole genome shotgun (WGS) entry which is preliminary data.</text>
</comment>
<name>A0A4R4IN85_PHOLU</name>
<dbReference type="EMBL" id="PUJX01000073">
    <property type="protein sequence ID" value="TDB42040.1"/>
    <property type="molecule type" value="Genomic_DNA"/>
</dbReference>
<proteinExistence type="predicted"/>
<reference evidence="1 2" key="1">
    <citation type="journal article" date="2019" name="Int. J. Syst. Evol. Microbiol.">
        <title>Photorhabdus khanii subsp. guanajuatensis subsp. nov., isolated from Heterorhabditis atacamensis, and Photorhabdus luminescens subsp. mexicana subsp. nov., isolated from Heterorhabditis mexicana entomopathogenic nematodes.</title>
        <authorList>
            <person name="Machado R.A.R."/>
            <person name="Bruno P."/>
            <person name="Arce C.C.M."/>
            <person name="Liechti N."/>
            <person name="Kohler A."/>
            <person name="Bernal J."/>
            <person name="Bruggmann R."/>
            <person name="Turlings T.C.J."/>
        </authorList>
    </citation>
    <scope>NUCLEOTIDE SEQUENCE [LARGE SCALE GENOMIC DNA]</scope>
    <source>
        <strain evidence="1 2">MEX47-22</strain>
    </source>
</reference>
<dbReference type="InterPro" id="IPR036052">
    <property type="entry name" value="TrpB-like_PALP_sf"/>
</dbReference>
<sequence>MVVKLSDIGSTILLEIDKFKINDNRVFSKCEYHNPIGSRKDRTFLHIVNILDKEGKIRSGMTDECKEQIRSSSAEIYETPKELFLNGVVSVTKNYTKSGDNSD</sequence>
<dbReference type="SUPFAM" id="SSF53686">
    <property type="entry name" value="Tryptophan synthase beta subunit-like PLP-dependent enzymes"/>
    <property type="match status" value="1"/>
</dbReference>
<protein>
    <submittedName>
        <fullName evidence="1">Uncharacterized protein</fullName>
    </submittedName>
</protein>
<gene>
    <name evidence="1" type="ORF">C5468_25465</name>
</gene>
<dbReference type="Gene3D" id="3.40.50.1100">
    <property type="match status" value="2"/>
</dbReference>
<dbReference type="AlphaFoldDB" id="A0A4R4IN85"/>
<accession>A0A4R4IN85</accession>
<evidence type="ECO:0000313" key="1">
    <source>
        <dbReference type="EMBL" id="TDB42040.1"/>
    </source>
</evidence>
<organism evidence="1 2">
    <name type="scientific">Photorhabdus luminescens subsp. mexicana</name>
    <dbReference type="NCBI Taxonomy" id="2100167"/>
    <lineage>
        <taxon>Bacteria</taxon>
        <taxon>Pseudomonadati</taxon>
        <taxon>Pseudomonadota</taxon>
        <taxon>Gammaproteobacteria</taxon>
        <taxon>Enterobacterales</taxon>
        <taxon>Morganellaceae</taxon>
        <taxon>Photorhabdus</taxon>
    </lineage>
</organism>
<dbReference type="Proteomes" id="UP000295550">
    <property type="component" value="Unassembled WGS sequence"/>
</dbReference>